<gene>
    <name evidence="4" type="ORF">RND81_02G199400</name>
</gene>
<dbReference type="Pfam" id="PF16113">
    <property type="entry name" value="ECH_2"/>
    <property type="match status" value="1"/>
</dbReference>
<dbReference type="EMBL" id="JBDFQZ010000002">
    <property type="protein sequence ID" value="KAK9750468.1"/>
    <property type="molecule type" value="Genomic_DNA"/>
</dbReference>
<comment type="catalytic activity">
    <reaction evidence="2">
        <text>3-hydroxy-2-methylpropanoyl-CoA + H2O = 3-hydroxy-2-methylpropanoate + CoA + H(+)</text>
        <dbReference type="Rhea" id="RHEA:20888"/>
        <dbReference type="ChEBI" id="CHEBI:11805"/>
        <dbReference type="ChEBI" id="CHEBI:15377"/>
        <dbReference type="ChEBI" id="CHEBI:15378"/>
        <dbReference type="ChEBI" id="CHEBI:57287"/>
        <dbReference type="ChEBI" id="CHEBI:57340"/>
        <dbReference type="EC" id="3.1.2.4"/>
    </reaction>
</comment>
<evidence type="ECO:0000313" key="5">
    <source>
        <dbReference type="Proteomes" id="UP001443914"/>
    </source>
</evidence>
<evidence type="ECO:0000256" key="1">
    <source>
        <dbReference type="ARBA" id="ARBA00022801"/>
    </source>
</evidence>
<dbReference type="SUPFAM" id="SSF52096">
    <property type="entry name" value="ClpP/crotonase"/>
    <property type="match status" value="1"/>
</dbReference>
<keyword evidence="1 2" id="KW-0378">Hydrolase</keyword>
<comment type="caution">
    <text evidence="4">The sequence shown here is derived from an EMBL/GenBank/DDBJ whole genome shotgun (WGS) entry which is preliminary data.</text>
</comment>
<dbReference type="GO" id="GO:0003860">
    <property type="term" value="F:3-hydroxyisobutyryl-CoA hydrolase activity"/>
    <property type="evidence" value="ECO:0007669"/>
    <property type="project" value="UniProtKB-UniRule"/>
</dbReference>
<dbReference type="PANTHER" id="PTHR43176">
    <property type="entry name" value="3-HYDROXYISOBUTYRYL-COA HYDROLASE-RELATED"/>
    <property type="match status" value="1"/>
</dbReference>
<feature type="domain" description="Enoyl-CoA hydratase/isomerase" evidence="3">
    <location>
        <begin position="42"/>
        <end position="375"/>
    </location>
</feature>
<evidence type="ECO:0000256" key="2">
    <source>
        <dbReference type="RuleBase" id="RU369070"/>
    </source>
</evidence>
<dbReference type="Proteomes" id="UP001443914">
    <property type="component" value="Unassembled WGS sequence"/>
</dbReference>
<name>A0AAW1MV86_SAPOF</name>
<evidence type="ECO:0000259" key="3">
    <source>
        <dbReference type="Pfam" id="PF16113"/>
    </source>
</evidence>
<accession>A0AAW1MV86</accession>
<dbReference type="GO" id="GO:0006574">
    <property type="term" value="P:L-valine catabolic process"/>
    <property type="evidence" value="ECO:0007669"/>
    <property type="project" value="UniProtKB-UniRule"/>
</dbReference>
<keyword evidence="5" id="KW-1185">Reference proteome</keyword>
<dbReference type="EC" id="3.1.2.4" evidence="2"/>
<reference evidence="4" key="1">
    <citation type="submission" date="2024-03" db="EMBL/GenBank/DDBJ databases">
        <title>WGS assembly of Saponaria officinalis var. Norfolk2.</title>
        <authorList>
            <person name="Jenkins J."/>
            <person name="Shu S."/>
            <person name="Grimwood J."/>
            <person name="Barry K."/>
            <person name="Goodstein D."/>
            <person name="Schmutz J."/>
            <person name="Leebens-Mack J."/>
            <person name="Osbourn A."/>
        </authorList>
    </citation>
    <scope>NUCLEOTIDE SEQUENCE [LARGE SCALE GENOMIC DNA]</scope>
    <source>
        <strain evidence="4">JIC</strain>
    </source>
</reference>
<comment type="similarity">
    <text evidence="2">Belongs to the enoyl-CoA hydratase/isomerase family.</text>
</comment>
<sequence length="423" mass="46866">MKISSSSSSYSTAFALNRYSNLSLDHDDSESSVLVKTIGKYKVAILNRPQALNAIDNTVVVPLFRLYRSWETDPNVGIVIIKGNNQAFSAGGDVVKIYHKLIAGKLDECKNIFRVTYTLIHLTSCFCKPNVAIWNGLTVGSGSGISALSKFRVATDKTIFSLPETQIGLHPDSGASYYLPRLPGFLGEYLALTGDRLNGSELVVCGLATHYIHAKKIPLIEEKLAQLESNDLSAIRRLLDNYSDATQLHTKSILNRMAMINECFGCDSVEGIIAALEKKGSGVDEAWCNSVLKKLKTASPLCLKVALKSIRLGRSQTIEQCLVREYWMTVQAFHGVVSRDFYEGVRSRLVDKTFAPKWDPPSLNQVSEERVNQYFAPLSPTEPPLQLPSSHRLENIIVSKNLTKSLSAKRTSLKPYNHLQARL</sequence>
<evidence type="ECO:0000313" key="4">
    <source>
        <dbReference type="EMBL" id="KAK9750468.1"/>
    </source>
</evidence>
<dbReference type="PANTHER" id="PTHR43176:SF10">
    <property type="entry name" value="3-HYDROXYISOBUTYRYL-COA HYDROLASE"/>
    <property type="match status" value="1"/>
</dbReference>
<dbReference type="InterPro" id="IPR029045">
    <property type="entry name" value="ClpP/crotonase-like_dom_sf"/>
</dbReference>
<proteinExistence type="inferred from homology"/>
<dbReference type="InterPro" id="IPR045004">
    <property type="entry name" value="ECH_dom"/>
</dbReference>
<dbReference type="NCBIfam" id="NF004127">
    <property type="entry name" value="PRK05617.1"/>
    <property type="match status" value="1"/>
</dbReference>
<organism evidence="4 5">
    <name type="scientific">Saponaria officinalis</name>
    <name type="common">Common soapwort</name>
    <name type="synonym">Lychnis saponaria</name>
    <dbReference type="NCBI Taxonomy" id="3572"/>
    <lineage>
        <taxon>Eukaryota</taxon>
        <taxon>Viridiplantae</taxon>
        <taxon>Streptophyta</taxon>
        <taxon>Embryophyta</taxon>
        <taxon>Tracheophyta</taxon>
        <taxon>Spermatophyta</taxon>
        <taxon>Magnoliopsida</taxon>
        <taxon>eudicotyledons</taxon>
        <taxon>Gunneridae</taxon>
        <taxon>Pentapetalae</taxon>
        <taxon>Caryophyllales</taxon>
        <taxon>Caryophyllaceae</taxon>
        <taxon>Caryophylleae</taxon>
        <taxon>Saponaria</taxon>
    </lineage>
</organism>
<comment type="function">
    <text evidence="2">Hydrolyzes 3-hydroxyisobutyryl-CoA (HIBYL-CoA), a saline catabolite. Has high activity toward isobutyryl-CoA. Could be an isobutyryl-CoA dehydrogenase that functions in valine catabolism.</text>
</comment>
<dbReference type="InterPro" id="IPR032259">
    <property type="entry name" value="HIBYL-CoA-H"/>
</dbReference>
<protein>
    <recommendedName>
        <fullName evidence="2">3-hydroxyisobutyryl-CoA hydrolase</fullName>
        <shortName evidence="2">HIB-CoA hydrolase</shortName>
        <shortName evidence="2">HIBYL-CoA-H</shortName>
        <ecNumber evidence="2">3.1.2.4</ecNumber>
    </recommendedName>
    <alternativeName>
        <fullName evidence="2">3-hydroxyisobutyryl-coenzyme A hydrolase</fullName>
    </alternativeName>
</protein>
<dbReference type="Gene3D" id="3.90.226.10">
    <property type="entry name" value="2-enoyl-CoA Hydratase, Chain A, domain 1"/>
    <property type="match status" value="1"/>
</dbReference>
<comment type="pathway">
    <text evidence="2">Amino-acid degradation; L-valine degradation.</text>
</comment>
<dbReference type="FunFam" id="3.90.226.10:FF:000027">
    <property type="entry name" value="Probable 3-hydroxyisobutyryl-CoA hydrolase 2"/>
    <property type="match status" value="1"/>
</dbReference>
<dbReference type="AlphaFoldDB" id="A0AAW1MV86"/>
<dbReference type="CDD" id="cd06558">
    <property type="entry name" value="crotonase-like"/>
    <property type="match status" value="1"/>
</dbReference>